<evidence type="ECO:0000313" key="8">
    <source>
        <dbReference type="Proteomes" id="UP000001542"/>
    </source>
</evidence>
<dbReference type="InterPro" id="IPR018392">
    <property type="entry name" value="LysM"/>
</dbReference>
<dbReference type="KEGG" id="tva:4748606"/>
<dbReference type="InterPro" id="IPR006571">
    <property type="entry name" value="TLDc_dom"/>
</dbReference>
<comment type="similarity">
    <text evidence="2">Belongs to the OXR1 family.</text>
</comment>
<dbReference type="GO" id="GO:0005739">
    <property type="term" value="C:mitochondrion"/>
    <property type="evidence" value="ECO:0007669"/>
    <property type="project" value="UniProtKB-SubCell"/>
</dbReference>
<dbReference type="PROSITE" id="PS51886">
    <property type="entry name" value="TLDC"/>
    <property type="match status" value="1"/>
</dbReference>
<dbReference type="PANTHER" id="PTHR23354:SF62">
    <property type="entry name" value="MUSTARD, ISOFORM V"/>
    <property type="match status" value="1"/>
</dbReference>
<feature type="domain" description="TLDc" evidence="6">
    <location>
        <begin position="198"/>
        <end position="358"/>
    </location>
</feature>
<dbReference type="eggNOG" id="KOG2372">
    <property type="taxonomic scope" value="Eukaryota"/>
</dbReference>
<keyword evidence="3" id="KW-0496">Mitochondrion</keyword>
<dbReference type="InterPro" id="IPR036779">
    <property type="entry name" value="LysM_dom_sf"/>
</dbReference>
<dbReference type="SUPFAM" id="SSF54106">
    <property type="entry name" value="LysM domain"/>
    <property type="match status" value="1"/>
</dbReference>
<dbReference type="VEuPathDB" id="TrichDB:TVAGG3_1021460"/>
<accession>A2FW04</accession>
<gene>
    <name evidence="7" type="ORF">TVAG_469880</name>
</gene>
<dbReference type="Pfam" id="PF07534">
    <property type="entry name" value="TLD"/>
    <property type="match status" value="1"/>
</dbReference>
<dbReference type="Proteomes" id="UP000001542">
    <property type="component" value="Unassembled WGS sequence"/>
</dbReference>
<sequence>MENRVYKVGQGDTLVGVAVKFDTTVSELMRINRLCNEIICPGDIIVLKKPEIKKEYLINTESELLKYETSIFGQLCADYENLAFYPDASDNLINIKFSSIISTSMIPHPSAVFVGPNYEETTPDSPFIICINYNEVNDQVILMFKAPKDKLQEVTALITKYQQAANDFGRRSISMPNLTTLAAHEKPLLPINITAQNPILTENLINLIRRELPKRYRNNDWKALYQMTVDGCSYNTFFEKTERYEPVLLALKTNTNEIVGAFASRGLKKSKNYYGSGESFVFKFVEGDLIAFHWSKKNEYFITSTKNEIVIGGGGSSAIWIDGELDHAMSEPCETFMSPQLTSVHSFRLYNLEAWSFSEHKFD</sequence>
<dbReference type="Pfam" id="PF01476">
    <property type="entry name" value="LysM"/>
    <property type="match status" value="1"/>
</dbReference>
<dbReference type="AlphaFoldDB" id="A2FW04"/>
<comment type="subcellular location">
    <subcellularLocation>
        <location evidence="1">Mitochondrion</location>
    </subcellularLocation>
</comment>
<dbReference type="RefSeq" id="XP_001303843.1">
    <property type="nucleotide sequence ID" value="XM_001303842.1"/>
</dbReference>
<dbReference type="SMART" id="SM00584">
    <property type="entry name" value="TLDc"/>
    <property type="match status" value="1"/>
</dbReference>
<evidence type="ECO:0000256" key="1">
    <source>
        <dbReference type="ARBA" id="ARBA00004173"/>
    </source>
</evidence>
<dbReference type="SMART" id="SM00257">
    <property type="entry name" value="LysM"/>
    <property type="match status" value="1"/>
</dbReference>
<dbReference type="Gene3D" id="3.10.350.10">
    <property type="entry name" value="LysM domain"/>
    <property type="match status" value="1"/>
</dbReference>
<evidence type="ECO:0000256" key="4">
    <source>
        <dbReference type="ARBA" id="ARBA00040604"/>
    </source>
</evidence>
<feature type="domain" description="LysM" evidence="5">
    <location>
        <begin position="4"/>
        <end position="47"/>
    </location>
</feature>
<reference evidence="7" key="1">
    <citation type="submission" date="2006-10" db="EMBL/GenBank/DDBJ databases">
        <authorList>
            <person name="Amadeo P."/>
            <person name="Zhao Q."/>
            <person name="Wortman J."/>
            <person name="Fraser-Liggett C."/>
            <person name="Carlton J."/>
        </authorList>
    </citation>
    <scope>NUCLEOTIDE SEQUENCE</scope>
    <source>
        <strain evidence="7">G3</strain>
    </source>
</reference>
<protein>
    <recommendedName>
        <fullName evidence="4">Oxidation resistance protein 1</fullName>
    </recommendedName>
</protein>
<evidence type="ECO:0000259" key="5">
    <source>
        <dbReference type="PROSITE" id="PS51782"/>
    </source>
</evidence>
<organism evidence="7 8">
    <name type="scientific">Trichomonas vaginalis (strain ATCC PRA-98 / G3)</name>
    <dbReference type="NCBI Taxonomy" id="412133"/>
    <lineage>
        <taxon>Eukaryota</taxon>
        <taxon>Metamonada</taxon>
        <taxon>Parabasalia</taxon>
        <taxon>Trichomonadida</taxon>
        <taxon>Trichomonadidae</taxon>
        <taxon>Trichomonas</taxon>
    </lineage>
</organism>
<evidence type="ECO:0000313" key="7">
    <source>
        <dbReference type="EMBL" id="EAX90913.1"/>
    </source>
</evidence>
<evidence type="ECO:0000259" key="6">
    <source>
        <dbReference type="PROSITE" id="PS51886"/>
    </source>
</evidence>
<dbReference type="InParanoid" id="A2FW04"/>
<dbReference type="EMBL" id="DS114073">
    <property type="protein sequence ID" value="EAX90913.1"/>
    <property type="molecule type" value="Genomic_DNA"/>
</dbReference>
<evidence type="ECO:0000256" key="2">
    <source>
        <dbReference type="ARBA" id="ARBA00009540"/>
    </source>
</evidence>
<dbReference type="CDD" id="cd00118">
    <property type="entry name" value="LysM"/>
    <property type="match status" value="1"/>
</dbReference>
<reference evidence="7" key="2">
    <citation type="journal article" date="2007" name="Science">
        <title>Draft genome sequence of the sexually transmitted pathogen Trichomonas vaginalis.</title>
        <authorList>
            <person name="Carlton J.M."/>
            <person name="Hirt R.P."/>
            <person name="Silva J.C."/>
            <person name="Delcher A.L."/>
            <person name="Schatz M."/>
            <person name="Zhao Q."/>
            <person name="Wortman J.R."/>
            <person name="Bidwell S.L."/>
            <person name="Alsmark U.C.M."/>
            <person name="Besteiro S."/>
            <person name="Sicheritz-Ponten T."/>
            <person name="Noel C.J."/>
            <person name="Dacks J.B."/>
            <person name="Foster P.G."/>
            <person name="Simillion C."/>
            <person name="Van de Peer Y."/>
            <person name="Miranda-Saavedra D."/>
            <person name="Barton G.J."/>
            <person name="Westrop G.D."/>
            <person name="Mueller S."/>
            <person name="Dessi D."/>
            <person name="Fiori P.L."/>
            <person name="Ren Q."/>
            <person name="Paulsen I."/>
            <person name="Zhang H."/>
            <person name="Bastida-Corcuera F.D."/>
            <person name="Simoes-Barbosa A."/>
            <person name="Brown M.T."/>
            <person name="Hayes R.D."/>
            <person name="Mukherjee M."/>
            <person name="Okumura C.Y."/>
            <person name="Schneider R."/>
            <person name="Smith A.J."/>
            <person name="Vanacova S."/>
            <person name="Villalvazo M."/>
            <person name="Haas B.J."/>
            <person name="Pertea M."/>
            <person name="Feldblyum T.V."/>
            <person name="Utterback T.R."/>
            <person name="Shu C.L."/>
            <person name="Osoegawa K."/>
            <person name="de Jong P.J."/>
            <person name="Hrdy I."/>
            <person name="Horvathova L."/>
            <person name="Zubacova Z."/>
            <person name="Dolezal P."/>
            <person name="Malik S.B."/>
            <person name="Logsdon J.M. Jr."/>
            <person name="Henze K."/>
            <person name="Gupta A."/>
            <person name="Wang C.C."/>
            <person name="Dunne R.L."/>
            <person name="Upcroft J.A."/>
            <person name="Upcroft P."/>
            <person name="White O."/>
            <person name="Salzberg S.L."/>
            <person name="Tang P."/>
            <person name="Chiu C.-H."/>
            <person name="Lee Y.-S."/>
            <person name="Embley T.M."/>
            <person name="Coombs G.H."/>
            <person name="Mottram J.C."/>
            <person name="Tachezy J."/>
            <person name="Fraser-Liggett C.M."/>
            <person name="Johnson P.J."/>
        </authorList>
    </citation>
    <scope>NUCLEOTIDE SEQUENCE [LARGE SCALE GENOMIC DNA]</scope>
    <source>
        <strain evidence="7">G3</strain>
    </source>
</reference>
<proteinExistence type="inferred from homology"/>
<dbReference type="OrthoDB" id="26679at2759"/>
<name>A2FW04_TRIV3</name>
<dbReference type="SMR" id="A2FW04"/>
<evidence type="ECO:0000256" key="3">
    <source>
        <dbReference type="ARBA" id="ARBA00023128"/>
    </source>
</evidence>
<dbReference type="STRING" id="5722.A2FW04"/>
<dbReference type="PROSITE" id="PS51782">
    <property type="entry name" value="LYSM"/>
    <property type="match status" value="1"/>
</dbReference>
<dbReference type="OMA" id="TIFFRYQ"/>
<dbReference type="PANTHER" id="PTHR23354">
    <property type="entry name" value="NUCLEOLAR PROTEIN 7/ESTROGEN RECEPTOR COACTIVATOR-RELATED"/>
    <property type="match status" value="1"/>
</dbReference>
<dbReference type="VEuPathDB" id="TrichDB:TVAG_469880"/>
<keyword evidence="8" id="KW-1185">Reference proteome</keyword>